<sequence>MLYRLALLGLISFCLVSFDVSHILAGPVEEKYTCPHGWTRYGNKKCLKYVNELQDYDRAQATCRSKNQGTLVTIHSHEEQNFVYSYIHSIAASSTPIWLGAKQIDFESILWLDKTETSYTNWAPSEPSHPDEICIAINPRNGLWHDVMCSEANVPACERAPTTQWPFFVAFCSEGWFQFNDEKCVRIISSQALNFYESQELCRSKYNSKLLSVRTEKESEFVHNLIKFRDVKLPVWLGAVQNDFSSFNWIDKSDVTFTNWAESEPNDPDHACISMFASGGKWSDNDCKEQKLILCQKAVPEDGGSCETGWLQFRQDKCYRFVHIRLAFDDAESLCNNLYGGHLPSIHSQEEQFMISQFLASVNVKNGSEIWLGGRQMDFHNFNWGDGSLFNYSYWEQGEPSFPAEKCIEMSWRNGRWNDINCRLKRAVLCERQLSSRHLMKQNQPANPNNLYHNQPAACLGESNCTGISSTSMMSTNGEPAVVSSLSPGSGFSTQQLNGSNSDLSFSQGASSMFDQQSEQANRTGGGVMNSTASSPDGVNFMLQPDDKPIKVIASIMNHDKNSPLDVPPELAAPAAAIVVDQLTNNNVTTQATTNSTMWSPTSSSNSNNNNNNKSNTTTSPAESAPKQQQQQNGTAFIQQGSPFEVDQQHQVPSGPSESSLSPKSDSSNAERTQQTVEQSTLASTNTKENVTIDKGPLVTTLSALV</sequence>
<keyword evidence="5" id="KW-0675">Receptor</keyword>
<organism evidence="5">
    <name type="scientific">Aceria tosichella</name>
    <name type="common">wheat curl mite</name>
    <dbReference type="NCBI Taxonomy" id="561515"/>
    <lineage>
        <taxon>Eukaryota</taxon>
        <taxon>Metazoa</taxon>
        <taxon>Ecdysozoa</taxon>
        <taxon>Arthropoda</taxon>
        <taxon>Chelicerata</taxon>
        <taxon>Arachnida</taxon>
        <taxon>Acari</taxon>
        <taxon>Acariformes</taxon>
        <taxon>Trombidiformes</taxon>
        <taxon>Prostigmata</taxon>
        <taxon>Eupodina</taxon>
        <taxon>Eriophyoidea</taxon>
        <taxon>Eriophyidae</taxon>
        <taxon>Eriophyinae</taxon>
        <taxon>Aceriini</taxon>
        <taxon>Aceria</taxon>
    </lineage>
</organism>
<dbReference type="PROSITE" id="PS00615">
    <property type="entry name" value="C_TYPE_LECTIN_1"/>
    <property type="match status" value="2"/>
</dbReference>
<name>A0A6G1S611_9ACAR</name>
<dbReference type="InterPro" id="IPR002352">
    <property type="entry name" value="Eosinophil_major_basic"/>
</dbReference>
<dbReference type="InterPro" id="IPR016186">
    <property type="entry name" value="C-type_lectin-like/link_sf"/>
</dbReference>
<dbReference type="PANTHER" id="PTHR22803">
    <property type="entry name" value="MANNOSE, PHOSPHOLIPASE, LECTIN RECEPTOR RELATED"/>
    <property type="match status" value="1"/>
</dbReference>
<feature type="compositionally biased region" description="Low complexity" evidence="2">
    <location>
        <begin position="653"/>
        <end position="668"/>
    </location>
</feature>
<evidence type="ECO:0000259" key="4">
    <source>
        <dbReference type="PROSITE" id="PS50041"/>
    </source>
</evidence>
<evidence type="ECO:0000256" key="3">
    <source>
        <dbReference type="SAM" id="SignalP"/>
    </source>
</evidence>
<feature type="region of interest" description="Disordered" evidence="2">
    <location>
        <begin position="593"/>
        <end position="692"/>
    </location>
</feature>
<proteinExistence type="predicted"/>
<evidence type="ECO:0000313" key="5">
    <source>
        <dbReference type="EMBL" id="MDE45944.1"/>
    </source>
</evidence>
<feature type="compositionally biased region" description="Low complexity" evidence="2">
    <location>
        <begin position="593"/>
        <end position="620"/>
    </location>
</feature>
<reference evidence="5" key="1">
    <citation type="submission" date="2018-10" db="EMBL/GenBank/DDBJ databases">
        <title>Transcriptome assembly of Aceria tosichella (Wheat curl mite) Type 2.</title>
        <authorList>
            <person name="Scully E.D."/>
            <person name="Geib S.M."/>
            <person name="Palmer N.A."/>
            <person name="Gupta A.K."/>
            <person name="Sarath G."/>
            <person name="Tatineni S."/>
        </authorList>
    </citation>
    <scope>NUCLEOTIDE SEQUENCE</scope>
    <source>
        <strain evidence="5">LincolnNE</strain>
    </source>
</reference>
<dbReference type="SUPFAM" id="SSF56436">
    <property type="entry name" value="C-type lectin-like"/>
    <property type="match status" value="3"/>
</dbReference>
<dbReference type="SMART" id="SM00034">
    <property type="entry name" value="CLECT"/>
    <property type="match status" value="3"/>
</dbReference>
<protein>
    <submittedName>
        <fullName evidence="5">Macrophage mannose receptor 1</fullName>
    </submittedName>
</protein>
<keyword evidence="1" id="KW-1015">Disulfide bond</keyword>
<dbReference type="PROSITE" id="PS50041">
    <property type="entry name" value="C_TYPE_LECTIN_2"/>
    <property type="match status" value="3"/>
</dbReference>
<feature type="signal peptide" evidence="3">
    <location>
        <begin position="1"/>
        <end position="25"/>
    </location>
</feature>
<feature type="domain" description="C-type lectin" evidence="4">
    <location>
        <begin position="180"/>
        <end position="296"/>
    </location>
</feature>
<feature type="region of interest" description="Disordered" evidence="2">
    <location>
        <begin position="479"/>
        <end position="502"/>
    </location>
</feature>
<feature type="compositionally biased region" description="Polar residues" evidence="2">
    <location>
        <begin position="670"/>
        <end position="690"/>
    </location>
</feature>
<dbReference type="CDD" id="cd00037">
    <property type="entry name" value="CLECT"/>
    <property type="match status" value="2"/>
</dbReference>
<dbReference type="InterPro" id="IPR018378">
    <property type="entry name" value="C-type_lectin_CS"/>
</dbReference>
<dbReference type="InterPro" id="IPR050111">
    <property type="entry name" value="C-type_lectin/snaclec_domain"/>
</dbReference>
<gene>
    <name evidence="5" type="primary">MRC1</name>
    <name evidence="5" type="ORF">g.2123</name>
</gene>
<dbReference type="InterPro" id="IPR001304">
    <property type="entry name" value="C-type_lectin-like"/>
</dbReference>
<dbReference type="EMBL" id="GGYP01001173">
    <property type="protein sequence ID" value="MDE45944.1"/>
    <property type="molecule type" value="Transcribed_RNA"/>
</dbReference>
<feature type="domain" description="C-type lectin" evidence="4">
    <location>
        <begin position="314"/>
        <end position="431"/>
    </location>
</feature>
<dbReference type="InterPro" id="IPR016187">
    <property type="entry name" value="CTDL_fold"/>
</dbReference>
<feature type="domain" description="C-type lectin" evidence="4">
    <location>
        <begin position="42"/>
        <end position="158"/>
    </location>
</feature>
<dbReference type="Pfam" id="PF00059">
    <property type="entry name" value="Lectin_C"/>
    <property type="match status" value="3"/>
</dbReference>
<dbReference type="Gene3D" id="3.10.100.10">
    <property type="entry name" value="Mannose-Binding Protein A, subunit A"/>
    <property type="match status" value="3"/>
</dbReference>
<feature type="compositionally biased region" description="Polar residues" evidence="2">
    <location>
        <begin position="626"/>
        <end position="642"/>
    </location>
</feature>
<feature type="region of interest" description="Disordered" evidence="2">
    <location>
        <begin position="517"/>
        <end position="536"/>
    </location>
</feature>
<evidence type="ECO:0000256" key="1">
    <source>
        <dbReference type="ARBA" id="ARBA00023157"/>
    </source>
</evidence>
<dbReference type="GO" id="GO:0006955">
    <property type="term" value="P:immune response"/>
    <property type="evidence" value="ECO:0007669"/>
    <property type="project" value="InterPro"/>
</dbReference>
<evidence type="ECO:0000256" key="2">
    <source>
        <dbReference type="SAM" id="MobiDB-lite"/>
    </source>
</evidence>
<accession>A0A6G1S611</accession>
<dbReference type="PRINTS" id="PR00770">
    <property type="entry name" value="EMAJORBASICP"/>
</dbReference>
<dbReference type="AlphaFoldDB" id="A0A6G1S611"/>
<feature type="chain" id="PRO_5026230056" evidence="3">
    <location>
        <begin position="26"/>
        <end position="706"/>
    </location>
</feature>
<keyword evidence="3" id="KW-0732">Signal</keyword>